<reference evidence="3 4" key="1">
    <citation type="journal article" date="2006" name="Int. J. Syst. Evol. Microbiol.">
        <title>Myroides pelagicus sp. nov., isolated from seawater in Thailand.</title>
        <authorList>
            <person name="Yoon J."/>
            <person name="Maneerat S."/>
            <person name="Kawai F."/>
            <person name="Yokota A."/>
        </authorList>
    </citation>
    <scope>NUCLEOTIDE SEQUENCE [LARGE SCALE GENOMIC DNA]</scope>
    <source>
        <strain evidence="3 4">SM1T</strain>
    </source>
</reference>
<organism evidence="3 4">
    <name type="scientific">Myroides pelagicus</name>
    <dbReference type="NCBI Taxonomy" id="270914"/>
    <lineage>
        <taxon>Bacteria</taxon>
        <taxon>Pseudomonadati</taxon>
        <taxon>Bacteroidota</taxon>
        <taxon>Flavobacteriia</taxon>
        <taxon>Flavobacteriales</taxon>
        <taxon>Flavobacteriaceae</taxon>
        <taxon>Myroides</taxon>
    </lineage>
</organism>
<protein>
    <submittedName>
        <fullName evidence="3">Glycosyltransferase</fullName>
    </submittedName>
</protein>
<comment type="caution">
    <text evidence="3">The sequence shown here is derived from an EMBL/GenBank/DDBJ whole genome shotgun (WGS) entry which is preliminary data.</text>
</comment>
<dbReference type="Gene3D" id="3.40.50.2000">
    <property type="entry name" value="Glycogen Phosphorylase B"/>
    <property type="match status" value="1"/>
</dbReference>
<evidence type="ECO:0000259" key="2">
    <source>
        <dbReference type="Pfam" id="PF00534"/>
    </source>
</evidence>
<dbReference type="SUPFAM" id="SSF53756">
    <property type="entry name" value="UDP-Glycosyltransferase/glycogen phosphorylase"/>
    <property type="match status" value="1"/>
</dbReference>
<feature type="domain" description="Glycosyl transferase family 1" evidence="2">
    <location>
        <begin position="176"/>
        <end position="286"/>
    </location>
</feature>
<dbReference type="OrthoDB" id="9801609at2"/>
<dbReference type="GO" id="GO:0009103">
    <property type="term" value="P:lipopolysaccharide biosynthetic process"/>
    <property type="evidence" value="ECO:0007669"/>
    <property type="project" value="TreeGrafter"/>
</dbReference>
<dbReference type="Pfam" id="PF00534">
    <property type="entry name" value="Glycos_transf_1"/>
    <property type="match status" value="1"/>
</dbReference>
<dbReference type="AlphaFoldDB" id="A0A7K1GNE7"/>
<dbReference type="Proteomes" id="UP000488936">
    <property type="component" value="Unassembled WGS sequence"/>
</dbReference>
<keyword evidence="1 3" id="KW-0808">Transferase</keyword>
<dbReference type="GO" id="GO:0016757">
    <property type="term" value="F:glycosyltransferase activity"/>
    <property type="evidence" value="ECO:0007669"/>
    <property type="project" value="InterPro"/>
</dbReference>
<evidence type="ECO:0000256" key="1">
    <source>
        <dbReference type="ARBA" id="ARBA00022679"/>
    </source>
</evidence>
<gene>
    <name evidence="3" type="ORF">GJV77_10765</name>
</gene>
<dbReference type="PANTHER" id="PTHR46401">
    <property type="entry name" value="GLYCOSYLTRANSFERASE WBBK-RELATED"/>
    <property type="match status" value="1"/>
</dbReference>
<dbReference type="EMBL" id="WMJY01000024">
    <property type="protein sequence ID" value="MTH30376.1"/>
    <property type="molecule type" value="Genomic_DNA"/>
</dbReference>
<evidence type="ECO:0000313" key="4">
    <source>
        <dbReference type="Proteomes" id="UP000488936"/>
    </source>
</evidence>
<evidence type="ECO:0000313" key="3">
    <source>
        <dbReference type="EMBL" id="MTH30376.1"/>
    </source>
</evidence>
<dbReference type="InterPro" id="IPR001296">
    <property type="entry name" value="Glyco_trans_1"/>
</dbReference>
<name>A0A7K1GNE7_9FLAO</name>
<dbReference type="PANTHER" id="PTHR46401:SF2">
    <property type="entry name" value="GLYCOSYLTRANSFERASE WBBK-RELATED"/>
    <property type="match status" value="1"/>
</dbReference>
<dbReference type="RefSeq" id="WP_155036360.1">
    <property type="nucleotide sequence ID" value="NZ_JBHTIG010000016.1"/>
</dbReference>
<proteinExistence type="predicted"/>
<sequence>MIVIDCIYINNGGGKVLLDYLVDTIENTNLSVLYLFDNRIKKHYSIKSSNEALYMKPSLRSRFLFYLKNQQRISKVFVLGNIPPLLRIENATVYTYFHNTIYLDVPNDFSLIEHIKYYFKVLIIKMVSRNTNFWIVQTNEVYFQFIQKFKQKNKIKIIPFFSEFKEKEGISCSRIQNTFLYVSNGQANKNHIRLIKAFCKAYDISGKGELILTVGENFSEIVLLIEEMQNKGYPIHNLGLVEREDLRKIYLSSEYIIYPSLSESFGLGLLEGGNQGCKIIGADLPYTYSICEPSLVFNPFSENSIRDVIISALNSCQVGSKIKVRDQINEIVFLLRKK</sequence>
<keyword evidence="4" id="KW-1185">Reference proteome</keyword>
<accession>A0A7K1GNE7</accession>